<dbReference type="EMBL" id="LKHV01000009">
    <property type="protein sequence ID" value="KRG18119.1"/>
    <property type="molecule type" value="Genomic_DNA"/>
</dbReference>
<evidence type="ECO:0000259" key="1">
    <source>
        <dbReference type="PROSITE" id="PS50801"/>
    </source>
</evidence>
<proteinExistence type="predicted"/>
<dbReference type="Gene3D" id="3.30.750.24">
    <property type="entry name" value="STAS domain"/>
    <property type="match status" value="1"/>
</dbReference>
<dbReference type="AlphaFoldDB" id="A0A0Q9YNE8"/>
<name>A0A0Q9YNE8_9GAMM</name>
<dbReference type="RefSeq" id="WP_057624944.1">
    <property type="nucleotide sequence ID" value="NZ_LKHV02000001.1"/>
</dbReference>
<dbReference type="InterPro" id="IPR036513">
    <property type="entry name" value="STAS_dom_sf"/>
</dbReference>
<organism evidence="2">
    <name type="scientific">Candidatus Berkiella cookevillensis</name>
    <dbReference type="NCBI Taxonomy" id="437022"/>
    <lineage>
        <taxon>Bacteria</taxon>
        <taxon>Pseudomonadati</taxon>
        <taxon>Pseudomonadota</taxon>
        <taxon>Gammaproteobacteria</taxon>
        <taxon>Candidatus Berkiellales</taxon>
        <taxon>Candidatus Berkiellaceae</taxon>
        <taxon>Candidatus Berkiella</taxon>
    </lineage>
</organism>
<sequence>MKEVNITQEKGAIHVKGELSFDTVEYALEKTKVLITYDDTLILNLEAVAYCDSASLAFVTAVLREAKRKRTKLLFTKVPSQMLDLSRVSGLDGLIALTEV</sequence>
<evidence type="ECO:0000313" key="3">
    <source>
        <dbReference type="EMBL" id="MCS5709228.1"/>
    </source>
</evidence>
<evidence type="ECO:0000313" key="2">
    <source>
        <dbReference type="EMBL" id="KRG18119.1"/>
    </source>
</evidence>
<dbReference type="Pfam" id="PF01740">
    <property type="entry name" value="STAS"/>
    <property type="match status" value="1"/>
</dbReference>
<evidence type="ECO:0000313" key="4">
    <source>
        <dbReference type="Proteomes" id="UP000051494"/>
    </source>
</evidence>
<dbReference type="SUPFAM" id="SSF52091">
    <property type="entry name" value="SpoIIaa-like"/>
    <property type="match status" value="1"/>
</dbReference>
<reference evidence="3" key="2">
    <citation type="journal article" date="2016" name="Genome Announc.">
        <title>Draft Genome Sequences of Two Novel Amoeba-Resistant Intranuclear Bacteria, 'Candidatus Berkiella cookevillensis' and 'Candidatus Berkiella aquae'.</title>
        <authorList>
            <person name="Mehari Y.T."/>
            <person name="Arivett B.A."/>
            <person name="Farone A.L."/>
            <person name="Gunderson J.H."/>
            <person name="Farone M.B."/>
        </authorList>
    </citation>
    <scope>NUCLEOTIDE SEQUENCE</scope>
    <source>
        <strain evidence="3">CC99</strain>
    </source>
</reference>
<dbReference type="EMBL" id="LKHV02000001">
    <property type="protein sequence ID" value="MCS5709228.1"/>
    <property type="molecule type" value="Genomic_DNA"/>
</dbReference>
<gene>
    <name evidence="3" type="ORF">CC99x_009955</name>
    <name evidence="2" type="ORF">CC99x_01831</name>
</gene>
<dbReference type="InterPro" id="IPR002645">
    <property type="entry name" value="STAS_dom"/>
</dbReference>
<accession>A0A0Q9YNE8</accession>
<dbReference type="STRING" id="437022.CC99x_01831"/>
<reference evidence="2" key="1">
    <citation type="submission" date="2015-09" db="EMBL/GenBank/DDBJ databases">
        <title>Draft Genome Sequences of Two Novel Amoeba-resistant Intranuclear Bacteria, Candidatus Berkiella cookevillensis and Candidatus Berkiella aquae.</title>
        <authorList>
            <person name="Mehari Y.T."/>
            <person name="Arivett B.A."/>
            <person name="Farone A.L."/>
            <person name="Gunderson J.H."/>
            <person name="Farone M.B."/>
        </authorList>
    </citation>
    <scope>NUCLEOTIDE SEQUENCE [LARGE SCALE GENOMIC DNA]</scope>
    <source>
        <strain evidence="2">CC99</strain>
    </source>
</reference>
<comment type="caution">
    <text evidence="2">The sequence shown here is derived from an EMBL/GenBank/DDBJ whole genome shotgun (WGS) entry which is preliminary data.</text>
</comment>
<protein>
    <submittedName>
        <fullName evidence="2">STAS domain protein</fullName>
    </submittedName>
    <submittedName>
        <fullName evidence="3">STAS domain-containing protein</fullName>
    </submittedName>
</protein>
<dbReference type="PROSITE" id="PS50801">
    <property type="entry name" value="STAS"/>
    <property type="match status" value="1"/>
</dbReference>
<keyword evidence="4" id="KW-1185">Reference proteome</keyword>
<dbReference type="CDD" id="cd07043">
    <property type="entry name" value="STAS_anti-anti-sigma_factors"/>
    <property type="match status" value="1"/>
</dbReference>
<dbReference type="Proteomes" id="UP000051494">
    <property type="component" value="Unassembled WGS sequence"/>
</dbReference>
<dbReference type="OrthoDB" id="6227472at2"/>
<reference evidence="3" key="3">
    <citation type="submission" date="2021-06" db="EMBL/GenBank/DDBJ databases">
        <title>Genomic Description and Analysis of Intracellular Bacteria, Candidatus Berkiella cookevillensis and Candidatus Berkiella aquae.</title>
        <authorList>
            <person name="Kidane D.T."/>
            <person name="Mehari Y.T."/>
            <person name="Rice F.C."/>
            <person name="Arivett B.A."/>
            <person name="Farone A.L."/>
            <person name="Berk S.G."/>
            <person name="Farone M.B."/>
        </authorList>
    </citation>
    <scope>NUCLEOTIDE SEQUENCE</scope>
    <source>
        <strain evidence="3">CC99</strain>
    </source>
</reference>
<feature type="domain" description="STAS" evidence="1">
    <location>
        <begin position="13"/>
        <end position="100"/>
    </location>
</feature>